<keyword evidence="2" id="KW-1185">Reference proteome</keyword>
<dbReference type="OrthoDB" id="45365at2759"/>
<evidence type="ECO:0000313" key="1">
    <source>
        <dbReference type="EMBL" id="KFK33174.1"/>
    </source>
</evidence>
<dbReference type="Gramene" id="KFK33174">
    <property type="protein sequence ID" value="KFK33174"/>
    <property type="gene ID" value="AALP_AA6G339900"/>
</dbReference>
<name>A0A087GTH2_ARAAL</name>
<sequence length="77" mass="8609">MEDIELQDRLQRATRLTAVKAFAVIATSPLHIDLSYAYEVILVELSTLKGFASSSMVPNHWEDDDKLPCGYDFFGSA</sequence>
<accession>A0A087GTH2</accession>
<gene>
    <name evidence="1" type="ordered locus">AALP_Aa6g339900</name>
</gene>
<organism evidence="1 2">
    <name type="scientific">Arabis alpina</name>
    <name type="common">Alpine rock-cress</name>
    <dbReference type="NCBI Taxonomy" id="50452"/>
    <lineage>
        <taxon>Eukaryota</taxon>
        <taxon>Viridiplantae</taxon>
        <taxon>Streptophyta</taxon>
        <taxon>Embryophyta</taxon>
        <taxon>Tracheophyta</taxon>
        <taxon>Spermatophyta</taxon>
        <taxon>Magnoliopsida</taxon>
        <taxon>eudicotyledons</taxon>
        <taxon>Gunneridae</taxon>
        <taxon>Pentapetalae</taxon>
        <taxon>rosids</taxon>
        <taxon>malvids</taxon>
        <taxon>Brassicales</taxon>
        <taxon>Brassicaceae</taxon>
        <taxon>Arabideae</taxon>
        <taxon>Arabis</taxon>
    </lineage>
</organism>
<evidence type="ECO:0000313" key="2">
    <source>
        <dbReference type="Proteomes" id="UP000029120"/>
    </source>
</evidence>
<proteinExistence type="predicted"/>
<dbReference type="Proteomes" id="UP000029120">
    <property type="component" value="Chromosome 6"/>
</dbReference>
<reference evidence="2" key="1">
    <citation type="journal article" date="2015" name="Nat. Plants">
        <title>Genome expansion of Arabis alpina linked with retrotransposition and reduced symmetric DNA methylation.</title>
        <authorList>
            <person name="Willing E.M."/>
            <person name="Rawat V."/>
            <person name="Mandakova T."/>
            <person name="Maumus F."/>
            <person name="James G.V."/>
            <person name="Nordstroem K.J."/>
            <person name="Becker C."/>
            <person name="Warthmann N."/>
            <person name="Chica C."/>
            <person name="Szarzynska B."/>
            <person name="Zytnicki M."/>
            <person name="Albani M.C."/>
            <person name="Kiefer C."/>
            <person name="Bergonzi S."/>
            <person name="Castaings L."/>
            <person name="Mateos J.L."/>
            <person name="Berns M.C."/>
            <person name="Bujdoso N."/>
            <person name="Piofczyk T."/>
            <person name="de Lorenzo L."/>
            <person name="Barrero-Sicilia C."/>
            <person name="Mateos I."/>
            <person name="Piednoel M."/>
            <person name="Hagmann J."/>
            <person name="Chen-Min-Tao R."/>
            <person name="Iglesias-Fernandez R."/>
            <person name="Schuster S.C."/>
            <person name="Alonso-Blanco C."/>
            <person name="Roudier F."/>
            <person name="Carbonero P."/>
            <person name="Paz-Ares J."/>
            <person name="Davis S.J."/>
            <person name="Pecinka A."/>
            <person name="Quesneville H."/>
            <person name="Colot V."/>
            <person name="Lysak M.A."/>
            <person name="Weigel D."/>
            <person name="Coupland G."/>
            <person name="Schneeberger K."/>
        </authorList>
    </citation>
    <scope>NUCLEOTIDE SEQUENCE [LARGE SCALE GENOMIC DNA]</scope>
    <source>
        <strain evidence="2">cv. Pajares</strain>
    </source>
</reference>
<protein>
    <submittedName>
        <fullName evidence="1">Uncharacterized protein</fullName>
    </submittedName>
</protein>
<dbReference type="EMBL" id="CM002874">
    <property type="protein sequence ID" value="KFK33174.1"/>
    <property type="molecule type" value="Genomic_DNA"/>
</dbReference>
<dbReference type="AlphaFoldDB" id="A0A087GTH2"/>